<dbReference type="AlphaFoldDB" id="A0A0V1GGL3"/>
<dbReference type="Proteomes" id="UP000054805">
    <property type="component" value="Unassembled WGS sequence"/>
</dbReference>
<dbReference type="EMBL" id="JYDS01002468">
    <property type="protein sequence ID" value="KRY97357.1"/>
    <property type="molecule type" value="Genomic_DNA"/>
</dbReference>
<accession>A0A0V1GGL3</accession>
<keyword evidence="2" id="KW-1185">Reference proteome</keyword>
<sequence length="37" mass="4054">MSLSVIGLLFNNANTQGRLIPNYSTVWGGSLQHTIIH</sequence>
<gene>
    <name evidence="1" type="ORF">T4B_1239</name>
</gene>
<proteinExistence type="predicted"/>
<protein>
    <submittedName>
        <fullName evidence="1">Uncharacterized protein</fullName>
    </submittedName>
</protein>
<evidence type="ECO:0000313" key="2">
    <source>
        <dbReference type="Proteomes" id="UP000054805"/>
    </source>
</evidence>
<organism evidence="1 2">
    <name type="scientific">Trichinella pseudospiralis</name>
    <name type="common">Parasitic roundworm</name>
    <dbReference type="NCBI Taxonomy" id="6337"/>
    <lineage>
        <taxon>Eukaryota</taxon>
        <taxon>Metazoa</taxon>
        <taxon>Ecdysozoa</taxon>
        <taxon>Nematoda</taxon>
        <taxon>Enoplea</taxon>
        <taxon>Dorylaimia</taxon>
        <taxon>Trichinellida</taxon>
        <taxon>Trichinellidae</taxon>
        <taxon>Trichinella</taxon>
    </lineage>
</organism>
<evidence type="ECO:0000313" key="1">
    <source>
        <dbReference type="EMBL" id="KRY97357.1"/>
    </source>
</evidence>
<name>A0A0V1GGL3_TRIPS</name>
<reference evidence="1 2" key="1">
    <citation type="submission" date="2015-01" db="EMBL/GenBank/DDBJ databases">
        <title>Evolution of Trichinella species and genotypes.</title>
        <authorList>
            <person name="Korhonen P.K."/>
            <person name="Edoardo P."/>
            <person name="Giuseppe L.R."/>
            <person name="Gasser R.B."/>
        </authorList>
    </citation>
    <scope>NUCLEOTIDE SEQUENCE [LARGE SCALE GENOMIC DNA]</scope>
    <source>
        <strain evidence="1">ISS588</strain>
    </source>
</reference>
<comment type="caution">
    <text evidence="1">The sequence shown here is derived from an EMBL/GenBank/DDBJ whole genome shotgun (WGS) entry which is preliminary data.</text>
</comment>